<name>A0A182FZ74_ANOAL</name>
<evidence type="ECO:0000313" key="1">
    <source>
        <dbReference type="EnsemblMetazoa" id="AALB014893-PB"/>
    </source>
</evidence>
<reference evidence="2" key="1">
    <citation type="journal article" date="2017" name="G3 (Bethesda)">
        <title>The Physical Genome Mapping of Anopheles albimanus Corrected Scaffold Misassemblies and Identified Interarm Rearrangements in Genus Anopheles.</title>
        <authorList>
            <person name="Artemov G.N."/>
            <person name="Peery A.N."/>
            <person name="Jiang X."/>
            <person name="Tu Z."/>
            <person name="Stegniy V.N."/>
            <person name="Sharakhova M.V."/>
            <person name="Sharakhov I.V."/>
        </authorList>
    </citation>
    <scope>NUCLEOTIDE SEQUENCE [LARGE SCALE GENOMIC DNA]</scope>
    <source>
        <strain evidence="2">STECLA/ALBI9_A</strain>
    </source>
</reference>
<reference evidence="1" key="2">
    <citation type="submission" date="2022-08" db="UniProtKB">
        <authorList>
            <consortium name="EnsemblMetazoa"/>
        </authorList>
    </citation>
    <scope>IDENTIFICATION</scope>
    <source>
        <strain evidence="1">STECLA/ALBI9_A</strain>
    </source>
</reference>
<dbReference type="VEuPathDB" id="VectorBase:AALB014893"/>
<protein>
    <submittedName>
        <fullName evidence="1">Uncharacterized protein</fullName>
    </submittedName>
</protein>
<proteinExistence type="predicted"/>
<organism evidence="1 2">
    <name type="scientific">Anopheles albimanus</name>
    <name type="common">New world malaria mosquito</name>
    <dbReference type="NCBI Taxonomy" id="7167"/>
    <lineage>
        <taxon>Eukaryota</taxon>
        <taxon>Metazoa</taxon>
        <taxon>Ecdysozoa</taxon>
        <taxon>Arthropoda</taxon>
        <taxon>Hexapoda</taxon>
        <taxon>Insecta</taxon>
        <taxon>Pterygota</taxon>
        <taxon>Neoptera</taxon>
        <taxon>Endopterygota</taxon>
        <taxon>Diptera</taxon>
        <taxon>Nematocera</taxon>
        <taxon>Culicoidea</taxon>
        <taxon>Culicidae</taxon>
        <taxon>Anophelinae</taxon>
        <taxon>Anopheles</taxon>
    </lineage>
</organism>
<dbReference type="AlphaFoldDB" id="A0A182FZ74"/>
<sequence length="19" mass="2261">MITIEHYIFICIDADRPPI</sequence>
<keyword evidence="2" id="KW-1185">Reference proteome</keyword>
<accession>A0A182FZ74</accession>
<dbReference type="Proteomes" id="UP000069272">
    <property type="component" value="Unassembled WGS sequence"/>
</dbReference>
<dbReference type="EnsemblMetazoa" id="AALB014893-RB">
    <property type="protein sequence ID" value="AALB014893-PB"/>
    <property type="gene ID" value="AALB014893"/>
</dbReference>
<evidence type="ECO:0000313" key="2">
    <source>
        <dbReference type="Proteomes" id="UP000069272"/>
    </source>
</evidence>